<protein>
    <submittedName>
        <fullName evidence="3">Uncharacterized protein DUF4397</fullName>
    </submittedName>
</protein>
<keyword evidence="4" id="KW-1185">Reference proteome</keyword>
<feature type="domain" description="DUF4397" evidence="2">
    <location>
        <begin position="58"/>
        <end position="149"/>
    </location>
</feature>
<evidence type="ECO:0000256" key="1">
    <source>
        <dbReference type="SAM" id="MobiDB-lite"/>
    </source>
</evidence>
<evidence type="ECO:0000259" key="2">
    <source>
        <dbReference type="Pfam" id="PF14344"/>
    </source>
</evidence>
<dbReference type="InterPro" id="IPR025510">
    <property type="entry name" value="DUF4397"/>
</dbReference>
<dbReference type="EMBL" id="RAPO01000003">
    <property type="protein sequence ID" value="RKD93566.1"/>
    <property type="molecule type" value="Genomic_DNA"/>
</dbReference>
<organism evidence="3 4">
    <name type="scientific">Halopiger aswanensis</name>
    <dbReference type="NCBI Taxonomy" id="148449"/>
    <lineage>
        <taxon>Archaea</taxon>
        <taxon>Methanobacteriati</taxon>
        <taxon>Methanobacteriota</taxon>
        <taxon>Stenosarchaea group</taxon>
        <taxon>Halobacteria</taxon>
        <taxon>Halobacteriales</taxon>
        <taxon>Natrialbaceae</taxon>
        <taxon>Halopiger</taxon>
    </lineage>
</organism>
<dbReference type="AlphaFoldDB" id="A0A3R7GUD7"/>
<reference evidence="3 4" key="1">
    <citation type="submission" date="2018-09" db="EMBL/GenBank/DDBJ databases">
        <title>Genomic Encyclopedia of Archaeal and Bacterial Type Strains, Phase II (KMG-II): from individual species to whole genera.</title>
        <authorList>
            <person name="Goeker M."/>
        </authorList>
    </citation>
    <scope>NUCLEOTIDE SEQUENCE [LARGE SCALE GENOMIC DNA]</scope>
    <source>
        <strain evidence="3 4">DSM 13151</strain>
    </source>
</reference>
<proteinExistence type="predicted"/>
<dbReference type="InterPro" id="IPR006311">
    <property type="entry name" value="TAT_signal"/>
</dbReference>
<dbReference type="RefSeq" id="WP_170155591.1">
    <property type="nucleotide sequence ID" value="NZ_RAPO01000003.1"/>
</dbReference>
<evidence type="ECO:0000313" key="3">
    <source>
        <dbReference type="EMBL" id="RKD93566.1"/>
    </source>
</evidence>
<feature type="domain" description="DUF4397" evidence="2">
    <location>
        <begin position="151"/>
        <end position="229"/>
    </location>
</feature>
<feature type="region of interest" description="Disordered" evidence="1">
    <location>
        <begin position="21"/>
        <end position="52"/>
    </location>
</feature>
<accession>A0A3R7GUD7</accession>
<evidence type="ECO:0000313" key="4">
    <source>
        <dbReference type="Proteomes" id="UP000283805"/>
    </source>
</evidence>
<dbReference type="PROSITE" id="PS51318">
    <property type="entry name" value="TAT"/>
    <property type="match status" value="1"/>
</dbReference>
<sequence length="255" mass="26183">MPVSRRTALKSLGVAGGLTAASGTVFATGEHESDERSKQKKGGTAGDEHEQATDVPAAAVRVAHFSPDAPNVDVYVDWTRVLEDVPYGEISPYLEVEPGTYTVTITPAGDPETKAFEGEVTVGSGFYTVAAIGELGAGTFRPEVLTDAGSALVRAFHASPDAPAVDVYADGEPLFTNLSFGESTNYLAVPAGSYSLSLRPAGDAETVVAEFDATVEAGTAYTASAIGYLQPPADAADRGLEAAISVDGAMSASDD</sequence>
<dbReference type="Proteomes" id="UP000283805">
    <property type="component" value="Unassembled WGS sequence"/>
</dbReference>
<name>A0A3R7GUD7_9EURY</name>
<comment type="caution">
    <text evidence="3">The sequence shown here is derived from an EMBL/GenBank/DDBJ whole genome shotgun (WGS) entry which is preliminary data.</text>
</comment>
<gene>
    <name evidence="3" type="ORF">ATJ93_3196</name>
</gene>
<dbReference type="OrthoDB" id="187327at2157"/>
<dbReference type="Pfam" id="PF14344">
    <property type="entry name" value="DUF4397"/>
    <property type="match status" value="2"/>
</dbReference>